<gene>
    <name evidence="1" type="ORF">FE782_18170</name>
</gene>
<name>A0A5R9GCV1_9BACL</name>
<comment type="caution">
    <text evidence="1">The sequence shown here is derived from an EMBL/GenBank/DDBJ whole genome shotgun (WGS) entry which is preliminary data.</text>
</comment>
<keyword evidence="2" id="KW-1185">Reference proteome</keyword>
<sequence length="208" mass="22745">MTIGLRDEAGAVIDKFDVNHEKLMHLIVVSEDLSHFEHLHPEYEWNGTFRVDLTFPAGGRHKLFADFVPSGGAQTTIGEWIDVEGEGAGRPVVPEAELAKTIDGKRIELDIAGLSPNADAMLTFSFKDAPSGRPIDDLEPYLGAVGHVVILSEDAETYLHVHPADEASTGPEATFHTSFPSSGTYKIWGQFQHQGRLITVPFVVNVTK</sequence>
<protein>
    <recommendedName>
        <fullName evidence="3">Secreted protein</fullName>
    </recommendedName>
</protein>
<dbReference type="AlphaFoldDB" id="A0A5R9GCV1"/>
<evidence type="ECO:0000313" key="2">
    <source>
        <dbReference type="Proteomes" id="UP000309676"/>
    </source>
</evidence>
<evidence type="ECO:0008006" key="3">
    <source>
        <dbReference type="Google" id="ProtNLM"/>
    </source>
</evidence>
<dbReference type="OrthoDB" id="128043at2"/>
<dbReference type="Proteomes" id="UP000309676">
    <property type="component" value="Unassembled WGS sequence"/>
</dbReference>
<dbReference type="EMBL" id="VCIW01000012">
    <property type="protein sequence ID" value="TLS50994.1"/>
    <property type="molecule type" value="Genomic_DNA"/>
</dbReference>
<evidence type="ECO:0000313" key="1">
    <source>
        <dbReference type="EMBL" id="TLS50994.1"/>
    </source>
</evidence>
<accession>A0A5R9GCV1</accession>
<proteinExistence type="predicted"/>
<organism evidence="1 2">
    <name type="scientific">Paenibacillus antri</name>
    <dbReference type="NCBI Taxonomy" id="2582848"/>
    <lineage>
        <taxon>Bacteria</taxon>
        <taxon>Bacillati</taxon>
        <taxon>Bacillota</taxon>
        <taxon>Bacilli</taxon>
        <taxon>Bacillales</taxon>
        <taxon>Paenibacillaceae</taxon>
        <taxon>Paenibacillus</taxon>
    </lineage>
</organism>
<reference evidence="1 2" key="1">
    <citation type="submission" date="2019-05" db="EMBL/GenBank/DDBJ databases">
        <authorList>
            <person name="Narsing Rao M.P."/>
            <person name="Li W.J."/>
        </authorList>
    </citation>
    <scope>NUCLEOTIDE SEQUENCE [LARGE SCALE GENOMIC DNA]</scope>
    <source>
        <strain evidence="1 2">SYSU_K30003</strain>
    </source>
</reference>